<dbReference type="Proteomes" id="UP000492821">
    <property type="component" value="Unassembled WGS sequence"/>
</dbReference>
<feature type="compositionally biased region" description="Polar residues" evidence="1">
    <location>
        <begin position="55"/>
        <end position="69"/>
    </location>
</feature>
<proteinExistence type="predicted"/>
<accession>A0A7E4UNY9</accession>
<protein>
    <submittedName>
        <fullName evidence="3">Uncharacterized protein</fullName>
    </submittedName>
</protein>
<feature type="region of interest" description="Disordered" evidence="1">
    <location>
        <begin position="38"/>
        <end position="69"/>
    </location>
</feature>
<dbReference type="WBParaSite" id="Pan_g11015.t1">
    <property type="protein sequence ID" value="Pan_g11015.t1"/>
    <property type="gene ID" value="Pan_g11015"/>
</dbReference>
<dbReference type="AlphaFoldDB" id="A0A7E4UNY9"/>
<reference evidence="3" key="2">
    <citation type="submission" date="2020-10" db="UniProtKB">
        <authorList>
            <consortium name="WormBaseParasite"/>
        </authorList>
    </citation>
    <scope>IDENTIFICATION</scope>
</reference>
<evidence type="ECO:0000313" key="2">
    <source>
        <dbReference type="Proteomes" id="UP000492821"/>
    </source>
</evidence>
<evidence type="ECO:0000256" key="1">
    <source>
        <dbReference type="SAM" id="MobiDB-lite"/>
    </source>
</evidence>
<reference evidence="2" key="1">
    <citation type="journal article" date="2013" name="Genetics">
        <title>The draft genome and transcriptome of Panagrellus redivivus are shaped by the harsh demands of a free-living lifestyle.</title>
        <authorList>
            <person name="Srinivasan J."/>
            <person name="Dillman A.R."/>
            <person name="Macchietto M.G."/>
            <person name="Heikkinen L."/>
            <person name="Lakso M."/>
            <person name="Fracchia K.M."/>
            <person name="Antoshechkin I."/>
            <person name="Mortazavi A."/>
            <person name="Wong G."/>
            <person name="Sternberg P.W."/>
        </authorList>
    </citation>
    <scope>NUCLEOTIDE SEQUENCE [LARGE SCALE GENOMIC DNA]</scope>
    <source>
        <strain evidence="2">MT8872</strain>
    </source>
</reference>
<evidence type="ECO:0000313" key="3">
    <source>
        <dbReference type="WBParaSite" id="Pan_g11015.t1"/>
    </source>
</evidence>
<keyword evidence="2" id="KW-1185">Reference proteome</keyword>
<sequence>MLIATCELSTHPSIDRLAEARCSRSQVVQQPFQRMLNKNQDQSNVQTLHCFPPSRSATSDNTNNYDKND</sequence>
<organism evidence="2 3">
    <name type="scientific">Panagrellus redivivus</name>
    <name type="common">Microworm</name>
    <dbReference type="NCBI Taxonomy" id="6233"/>
    <lineage>
        <taxon>Eukaryota</taxon>
        <taxon>Metazoa</taxon>
        <taxon>Ecdysozoa</taxon>
        <taxon>Nematoda</taxon>
        <taxon>Chromadorea</taxon>
        <taxon>Rhabditida</taxon>
        <taxon>Tylenchina</taxon>
        <taxon>Panagrolaimomorpha</taxon>
        <taxon>Panagrolaimoidea</taxon>
        <taxon>Panagrolaimidae</taxon>
        <taxon>Panagrellus</taxon>
    </lineage>
</organism>
<name>A0A7E4UNY9_PANRE</name>
<feature type="compositionally biased region" description="Polar residues" evidence="1">
    <location>
        <begin position="38"/>
        <end position="47"/>
    </location>
</feature>